<keyword evidence="7" id="KW-0288">FMN</keyword>
<comment type="pathway">
    <text evidence="1 7 8">Metabolic intermediate biosynthesis; chorismate biosynthesis; chorismate from D-erythrose 4-phosphate and phosphoenolpyruvate: step 7/7.</text>
</comment>
<dbReference type="HAMAP" id="MF_00300">
    <property type="entry name" value="Chorismate_synth"/>
    <property type="match status" value="1"/>
</dbReference>
<comment type="similarity">
    <text evidence="2 7 8">Belongs to the chorismate synthase family.</text>
</comment>
<feature type="binding site" evidence="7">
    <location>
        <position position="46"/>
    </location>
    <ligand>
        <name>NADP(+)</name>
        <dbReference type="ChEBI" id="CHEBI:58349"/>
    </ligand>
</feature>
<keyword evidence="7" id="KW-0274">FAD</keyword>
<evidence type="ECO:0000256" key="5">
    <source>
        <dbReference type="ARBA" id="ARBA00023141"/>
    </source>
</evidence>
<feature type="binding site" evidence="7">
    <location>
        <begin position="290"/>
        <end position="294"/>
    </location>
    <ligand>
        <name>FMN</name>
        <dbReference type="ChEBI" id="CHEBI:58210"/>
    </ligand>
</feature>
<dbReference type="GO" id="GO:0005829">
    <property type="term" value="C:cytosol"/>
    <property type="evidence" value="ECO:0007669"/>
    <property type="project" value="TreeGrafter"/>
</dbReference>
<keyword evidence="7" id="KW-0285">Flavoprotein</keyword>
<evidence type="ECO:0000256" key="1">
    <source>
        <dbReference type="ARBA" id="ARBA00005044"/>
    </source>
</evidence>
<dbReference type="NCBIfam" id="TIGR00033">
    <property type="entry name" value="aroC"/>
    <property type="match status" value="1"/>
</dbReference>
<dbReference type="PANTHER" id="PTHR21085:SF0">
    <property type="entry name" value="CHORISMATE SYNTHASE"/>
    <property type="match status" value="1"/>
</dbReference>
<dbReference type="InterPro" id="IPR000453">
    <property type="entry name" value="Chorismate_synth"/>
</dbReference>
<dbReference type="GO" id="GO:0010181">
    <property type="term" value="F:FMN binding"/>
    <property type="evidence" value="ECO:0007669"/>
    <property type="project" value="TreeGrafter"/>
</dbReference>
<dbReference type="KEGG" id="had:CDV25_01890"/>
<keyword evidence="6 7" id="KW-0456">Lyase</keyword>
<organism evidence="9 10">
    <name type="scientific">Helicobacter apodemus</name>
    <dbReference type="NCBI Taxonomy" id="135569"/>
    <lineage>
        <taxon>Bacteria</taxon>
        <taxon>Pseudomonadati</taxon>
        <taxon>Campylobacterota</taxon>
        <taxon>Epsilonproteobacteria</taxon>
        <taxon>Campylobacterales</taxon>
        <taxon>Helicobacteraceae</taxon>
        <taxon>Helicobacter</taxon>
    </lineage>
</organism>
<comment type="cofactor">
    <cofactor evidence="7 8">
        <name>FMNH2</name>
        <dbReference type="ChEBI" id="CHEBI:57618"/>
    </cofactor>
    <text evidence="7 8">Reduced FMN (FMNH(2)).</text>
</comment>
<evidence type="ECO:0000256" key="6">
    <source>
        <dbReference type="ARBA" id="ARBA00023239"/>
    </source>
</evidence>
<dbReference type="OrthoDB" id="9771806at2"/>
<evidence type="ECO:0000313" key="10">
    <source>
        <dbReference type="Proteomes" id="UP000244890"/>
    </source>
</evidence>
<dbReference type="RefSeq" id="WP_108910538.1">
    <property type="nucleotide sequence ID" value="NZ_CP021886.1"/>
</dbReference>
<feature type="binding site" evidence="7">
    <location>
        <begin position="235"/>
        <end position="236"/>
    </location>
    <ligand>
        <name>FMN</name>
        <dbReference type="ChEBI" id="CHEBI:58210"/>
    </ligand>
</feature>
<dbReference type="InterPro" id="IPR020541">
    <property type="entry name" value="Chorismate_synthase_CS"/>
</dbReference>
<dbReference type="EMBL" id="CP021886">
    <property type="protein sequence ID" value="AWI33648.1"/>
    <property type="molecule type" value="Genomic_DNA"/>
</dbReference>
<feature type="binding site" evidence="7">
    <location>
        <position position="275"/>
    </location>
    <ligand>
        <name>FMN</name>
        <dbReference type="ChEBI" id="CHEBI:58210"/>
    </ligand>
</feature>
<dbReference type="PIRSF" id="PIRSF001456">
    <property type="entry name" value="Chorismate_synth"/>
    <property type="match status" value="1"/>
</dbReference>
<dbReference type="Gene3D" id="3.60.150.10">
    <property type="entry name" value="Chorismate synthase AroC"/>
    <property type="match status" value="1"/>
</dbReference>
<comment type="caution">
    <text evidence="7">Lacks conserved residue(s) required for the propagation of feature annotation.</text>
</comment>
<dbReference type="NCBIfam" id="NF003793">
    <property type="entry name" value="PRK05382.1"/>
    <property type="match status" value="1"/>
</dbReference>
<evidence type="ECO:0000256" key="7">
    <source>
        <dbReference type="HAMAP-Rule" id="MF_00300"/>
    </source>
</evidence>
<dbReference type="AlphaFoldDB" id="A0A2U8FCA8"/>
<comment type="subunit">
    <text evidence="7">Homotetramer.</text>
</comment>
<dbReference type="GO" id="GO:0009423">
    <property type="term" value="P:chorismate biosynthetic process"/>
    <property type="evidence" value="ECO:0007669"/>
    <property type="project" value="UniProtKB-UniRule"/>
</dbReference>
<keyword evidence="4 7" id="KW-0028">Amino-acid biosynthesis</keyword>
<dbReference type="PANTHER" id="PTHR21085">
    <property type="entry name" value="CHORISMATE SYNTHASE"/>
    <property type="match status" value="1"/>
</dbReference>
<dbReference type="PROSITE" id="PS00787">
    <property type="entry name" value="CHORISMATE_SYNTHASE_1"/>
    <property type="match status" value="1"/>
</dbReference>
<evidence type="ECO:0000256" key="2">
    <source>
        <dbReference type="ARBA" id="ARBA00008014"/>
    </source>
</evidence>
<dbReference type="GO" id="GO:0008652">
    <property type="term" value="P:amino acid biosynthetic process"/>
    <property type="evidence" value="ECO:0007669"/>
    <property type="project" value="UniProtKB-KW"/>
</dbReference>
<dbReference type="Pfam" id="PF01264">
    <property type="entry name" value="Chorismate_synt"/>
    <property type="match status" value="1"/>
</dbReference>
<reference evidence="9 10" key="1">
    <citation type="submission" date="2017-06" db="EMBL/GenBank/DDBJ databases">
        <title>Complete genome of Helicobacter apodemus.</title>
        <authorList>
            <person name="Cho S."/>
        </authorList>
    </citation>
    <scope>NUCLEOTIDE SEQUENCE [LARGE SCALE GENOMIC DNA]</scope>
    <source>
        <strain evidence="10">SNUVETPUB-15-01</strain>
    </source>
</reference>
<dbReference type="Proteomes" id="UP000244890">
    <property type="component" value="Chromosome"/>
</dbReference>
<feature type="binding site" evidence="7">
    <location>
        <begin position="123"/>
        <end position="125"/>
    </location>
    <ligand>
        <name>FMN</name>
        <dbReference type="ChEBI" id="CHEBI:58210"/>
    </ligand>
</feature>
<gene>
    <name evidence="7" type="primary">aroC</name>
    <name evidence="9" type="ORF">CDV25_01890</name>
</gene>
<keyword evidence="5 7" id="KW-0057">Aromatic amino acid biosynthesis</keyword>
<dbReference type="InterPro" id="IPR035904">
    <property type="entry name" value="Chorismate_synth_AroC_sf"/>
</dbReference>
<evidence type="ECO:0000256" key="4">
    <source>
        <dbReference type="ARBA" id="ARBA00022605"/>
    </source>
</evidence>
<dbReference type="UniPathway" id="UPA00053">
    <property type="reaction ID" value="UER00090"/>
</dbReference>
<dbReference type="EC" id="4.2.3.5" evidence="3 7"/>
<evidence type="ECO:0000256" key="3">
    <source>
        <dbReference type="ARBA" id="ARBA00013036"/>
    </source>
</evidence>
<dbReference type="GO" id="GO:0004107">
    <property type="term" value="F:chorismate synthase activity"/>
    <property type="evidence" value="ECO:0007669"/>
    <property type="project" value="UniProtKB-UniRule"/>
</dbReference>
<accession>A0A2U8FCA8</accession>
<dbReference type="PROSITE" id="PS00788">
    <property type="entry name" value="CHORISMATE_SYNTHASE_2"/>
    <property type="match status" value="1"/>
</dbReference>
<comment type="function">
    <text evidence="7">Catalyzes the anti-1,4-elimination of the C-3 phosphate and the C-6 proR hydrogen from 5-enolpyruvylshikimate-3-phosphate (EPSP) to yield chorismate, which is the branch point compound that serves as the starting substrate for the three terminal pathways of aromatic amino acid biosynthesis. This reaction introduces a second double bond into the aromatic ring system.</text>
</comment>
<dbReference type="CDD" id="cd07304">
    <property type="entry name" value="Chorismate_synthase"/>
    <property type="match status" value="1"/>
</dbReference>
<keyword evidence="7" id="KW-0521">NADP</keyword>
<proteinExistence type="inferred from homology"/>
<dbReference type="PROSITE" id="PS00789">
    <property type="entry name" value="CHORISMATE_SYNTHASE_3"/>
    <property type="match status" value="1"/>
</dbReference>
<comment type="catalytic activity">
    <reaction evidence="7 8">
        <text>5-O-(1-carboxyvinyl)-3-phosphoshikimate = chorismate + phosphate</text>
        <dbReference type="Rhea" id="RHEA:21020"/>
        <dbReference type="ChEBI" id="CHEBI:29748"/>
        <dbReference type="ChEBI" id="CHEBI:43474"/>
        <dbReference type="ChEBI" id="CHEBI:57701"/>
        <dbReference type="EC" id="4.2.3.5"/>
    </reaction>
</comment>
<feature type="binding site" evidence="7">
    <location>
        <position position="316"/>
    </location>
    <ligand>
        <name>FMN</name>
        <dbReference type="ChEBI" id="CHEBI:58210"/>
    </ligand>
</feature>
<protein>
    <recommendedName>
        <fullName evidence="3 7">Chorismate synthase</fullName>
        <shortName evidence="7">CS</shortName>
        <ecNumber evidence="3 7">4.2.3.5</ecNumber>
    </recommendedName>
    <alternativeName>
        <fullName evidence="7">5-enolpyruvylshikimate-3-phosphate phospholyase</fullName>
    </alternativeName>
</protein>
<sequence length="360" mass="38929">MNTFGEYLRLTTFGESHGKGIGGVLDGLPAGLNIDESFIATEMVRRQGGRNYYSTQRKEPDKVEILSGVFEGKSTGTPLGFFIHNTSSKSSDYTALKDIFRPGHADFTYFYKYGIRDYRGGGRSSARESSARVAAGAIAKLLLKEFQITLRSGILSIGNVTGEDIDFNFAIQSEIYALDKKVEEQQKEAITQARKAHNSIGGVAIVSALNVPIGLGEPLYYKLDSAIGSLMLGLNGVKAVEIGSGVECSKMRGSQHNDVIYKGGFETNHSGGILGGISNGDEILIKIHFKPTPSIFIPQNSLNTAKEECSCIIKGRHDPCIAIRGSVVCESMLALILADMLLLNSASKLENLKKIYAKNS</sequence>
<name>A0A2U8FCA8_9HELI</name>
<dbReference type="GO" id="GO:0009073">
    <property type="term" value="P:aromatic amino acid family biosynthetic process"/>
    <property type="evidence" value="ECO:0007669"/>
    <property type="project" value="UniProtKB-KW"/>
</dbReference>
<evidence type="ECO:0000313" key="9">
    <source>
        <dbReference type="EMBL" id="AWI33648.1"/>
    </source>
</evidence>
<evidence type="ECO:0000256" key="8">
    <source>
        <dbReference type="RuleBase" id="RU000605"/>
    </source>
</evidence>
<dbReference type="SUPFAM" id="SSF103263">
    <property type="entry name" value="Chorismate synthase, AroC"/>
    <property type="match status" value="1"/>
</dbReference>